<dbReference type="Proteomes" id="UP000574276">
    <property type="component" value="Unassembled WGS sequence"/>
</dbReference>
<keyword evidence="3" id="KW-1185">Reference proteome</keyword>
<evidence type="ECO:0000313" key="2">
    <source>
        <dbReference type="EMBL" id="MBB2182216.1"/>
    </source>
</evidence>
<evidence type="ECO:0000259" key="1">
    <source>
        <dbReference type="Pfam" id="PF01636"/>
    </source>
</evidence>
<dbReference type="EMBL" id="JACEGA010000001">
    <property type="protein sequence ID" value="MBB2182216.1"/>
    <property type="molecule type" value="Genomic_DNA"/>
</dbReference>
<dbReference type="Gene3D" id="3.90.1200.10">
    <property type="match status" value="1"/>
</dbReference>
<gene>
    <name evidence="2" type="ORF">H0486_04920</name>
</gene>
<name>A0A839JXT2_9FIRM</name>
<feature type="domain" description="Aminoglycoside phosphotransferase" evidence="1">
    <location>
        <begin position="11"/>
        <end position="192"/>
    </location>
</feature>
<comment type="caution">
    <text evidence="2">The sequence shown here is derived from an EMBL/GenBank/DDBJ whole genome shotgun (WGS) entry which is preliminary data.</text>
</comment>
<dbReference type="GO" id="GO:0016740">
    <property type="term" value="F:transferase activity"/>
    <property type="evidence" value="ECO:0007669"/>
    <property type="project" value="UniProtKB-KW"/>
</dbReference>
<reference evidence="2 3" key="1">
    <citation type="submission" date="2020-07" db="EMBL/GenBank/DDBJ databases">
        <title>Characterization and genome sequencing of isolate MD1, a novel member within the family Lachnospiraceae.</title>
        <authorList>
            <person name="Rettenmaier R."/>
            <person name="Di Bello L."/>
            <person name="Zinser C."/>
            <person name="Scheitz K."/>
            <person name="Liebl W."/>
            <person name="Zverlov V."/>
        </authorList>
    </citation>
    <scope>NUCLEOTIDE SEQUENCE [LARGE SCALE GENOMIC DNA]</scope>
    <source>
        <strain evidence="2 3">MD1</strain>
    </source>
</reference>
<sequence>MEEMIGKLLGSGGTSNVYEWGNTKVVKIFKSHVSDDAIKNEMYIGQILSKFPLDMPKYIGSIDLKGKMALIYERINGEIMAEPLLKGIYKTELANKFAQMHYDIHRKEINELPSQYEFLKNRIIELRSNLGDKSTQSLLSLLDSIPIDNSLCHGDFQPFNIIGKADKYIAIDWNDACSGNPILDVAWSYMTLNSPIIKRLLGESISEIFAHFTKDYLSYYCKLTGSKQEHIHRCLPIVASRRLYDNLMHDNENSRQENEWLYNFIQKA</sequence>
<accession>A0A839JXT2</accession>
<dbReference type="Pfam" id="PF01636">
    <property type="entry name" value="APH"/>
    <property type="match status" value="1"/>
</dbReference>
<dbReference type="AlphaFoldDB" id="A0A839JXT2"/>
<evidence type="ECO:0000313" key="3">
    <source>
        <dbReference type="Proteomes" id="UP000574276"/>
    </source>
</evidence>
<dbReference type="InterPro" id="IPR011009">
    <property type="entry name" value="Kinase-like_dom_sf"/>
</dbReference>
<keyword evidence="2" id="KW-0808">Transferase</keyword>
<dbReference type="RefSeq" id="WP_228351944.1">
    <property type="nucleotide sequence ID" value="NZ_JACEGA010000001.1"/>
</dbReference>
<protein>
    <submittedName>
        <fullName evidence="2">Aminoglycoside phosphotransferase family protein</fullName>
    </submittedName>
</protein>
<organism evidence="2 3">
    <name type="scientific">Variimorphobacter saccharofermentans</name>
    <dbReference type="NCBI Taxonomy" id="2755051"/>
    <lineage>
        <taxon>Bacteria</taxon>
        <taxon>Bacillati</taxon>
        <taxon>Bacillota</taxon>
        <taxon>Clostridia</taxon>
        <taxon>Lachnospirales</taxon>
        <taxon>Lachnospiraceae</taxon>
        <taxon>Variimorphobacter</taxon>
    </lineage>
</organism>
<proteinExistence type="predicted"/>
<dbReference type="InterPro" id="IPR002575">
    <property type="entry name" value="Aminoglycoside_PTrfase"/>
</dbReference>
<dbReference type="SUPFAM" id="SSF56112">
    <property type="entry name" value="Protein kinase-like (PK-like)"/>
    <property type="match status" value="1"/>
</dbReference>